<evidence type="ECO:0000259" key="5">
    <source>
        <dbReference type="Pfam" id="PF00296"/>
    </source>
</evidence>
<sequence>MRFSVWLDTGQPWSGLLNQAQQADAGFWHCVYVADHFVASADYLGGETGMLEATATVAALAGATSRVRLGTLVLAMTYRHPAVLANWAATVDHASNGRLTLGLGTGAQVNEHEHYGLEFGTPRQRVDRFSEGLDVITALLARSRTTMHGRHYRLDDAPCDPKPVQSPLPLLIGGSGPRMLRLVARHASQWNNWSSPGSFRAMTEKLDAACDQVGRDPETVARSTQALTIVTTTPEQEARAVARADREPWRPVLHGSPDRIADAVAVWRDEGVDEVIFPDRAIPSDQRRDAFDALAEALAPLV</sequence>
<keyword evidence="7" id="KW-1185">Reference proteome</keyword>
<dbReference type="Gene3D" id="3.20.20.30">
    <property type="entry name" value="Luciferase-like domain"/>
    <property type="match status" value="1"/>
</dbReference>
<dbReference type="KEGG" id="mspg:F6B93_12305"/>
<reference evidence="6" key="1">
    <citation type="submission" date="2019-12" db="EMBL/GenBank/DDBJ databases">
        <title>Mycobacterium spongiae sp. nov.</title>
        <authorList>
            <person name="Stinear T."/>
        </authorList>
    </citation>
    <scope>NUCLEOTIDE SEQUENCE</scope>
    <source>
        <strain evidence="6">FSD4b-SM</strain>
    </source>
</reference>
<protein>
    <submittedName>
        <fullName evidence="6">LLM class flavin-dependent oxidoreductase</fullName>
    </submittedName>
</protein>
<dbReference type="InterPro" id="IPR036661">
    <property type="entry name" value="Luciferase-like_sf"/>
</dbReference>
<gene>
    <name evidence="6" type="ORF">F6B93_12305</name>
</gene>
<dbReference type="InterPro" id="IPR050172">
    <property type="entry name" value="SsuD_RutA_monooxygenase"/>
</dbReference>
<evidence type="ECO:0000313" key="6">
    <source>
        <dbReference type="EMBL" id="QUR67778.1"/>
    </source>
</evidence>
<dbReference type="SUPFAM" id="SSF51679">
    <property type="entry name" value="Bacterial luciferase-like"/>
    <property type="match status" value="1"/>
</dbReference>
<dbReference type="Proteomes" id="UP000682202">
    <property type="component" value="Chromosome"/>
</dbReference>
<dbReference type="PANTHER" id="PTHR42847">
    <property type="entry name" value="ALKANESULFONATE MONOOXYGENASE"/>
    <property type="match status" value="1"/>
</dbReference>
<evidence type="ECO:0000256" key="1">
    <source>
        <dbReference type="ARBA" id="ARBA00022630"/>
    </source>
</evidence>
<organism evidence="6 7">
    <name type="scientific">Mycobacterium spongiae</name>
    <dbReference type="NCBI Taxonomy" id="886343"/>
    <lineage>
        <taxon>Bacteria</taxon>
        <taxon>Bacillati</taxon>
        <taxon>Actinomycetota</taxon>
        <taxon>Actinomycetes</taxon>
        <taxon>Mycobacteriales</taxon>
        <taxon>Mycobacteriaceae</taxon>
        <taxon>Mycobacterium</taxon>
    </lineage>
</organism>
<dbReference type="PANTHER" id="PTHR42847:SF4">
    <property type="entry name" value="ALKANESULFONATE MONOOXYGENASE-RELATED"/>
    <property type="match status" value="1"/>
</dbReference>
<dbReference type="RefSeq" id="WP_211695353.1">
    <property type="nucleotide sequence ID" value="NZ_CP046600.1"/>
</dbReference>
<dbReference type="GO" id="GO:0046306">
    <property type="term" value="P:alkanesulfonate catabolic process"/>
    <property type="evidence" value="ECO:0007669"/>
    <property type="project" value="TreeGrafter"/>
</dbReference>
<evidence type="ECO:0000256" key="3">
    <source>
        <dbReference type="ARBA" id="ARBA00023002"/>
    </source>
</evidence>
<dbReference type="AlphaFoldDB" id="A0A975K066"/>
<evidence type="ECO:0000256" key="4">
    <source>
        <dbReference type="ARBA" id="ARBA00023033"/>
    </source>
</evidence>
<evidence type="ECO:0000256" key="2">
    <source>
        <dbReference type="ARBA" id="ARBA00022643"/>
    </source>
</evidence>
<keyword evidence="1" id="KW-0285">Flavoprotein</keyword>
<dbReference type="EMBL" id="CP046600">
    <property type="protein sequence ID" value="QUR67778.1"/>
    <property type="molecule type" value="Genomic_DNA"/>
</dbReference>
<evidence type="ECO:0000313" key="7">
    <source>
        <dbReference type="Proteomes" id="UP000682202"/>
    </source>
</evidence>
<keyword evidence="4" id="KW-0503">Monooxygenase</keyword>
<proteinExistence type="predicted"/>
<dbReference type="GO" id="GO:0008726">
    <property type="term" value="F:alkanesulfonate monooxygenase activity"/>
    <property type="evidence" value="ECO:0007669"/>
    <property type="project" value="TreeGrafter"/>
</dbReference>
<dbReference type="Pfam" id="PF00296">
    <property type="entry name" value="Bac_luciferase"/>
    <property type="match status" value="1"/>
</dbReference>
<dbReference type="InterPro" id="IPR011251">
    <property type="entry name" value="Luciferase-like_dom"/>
</dbReference>
<keyword evidence="2" id="KW-0288">FMN</keyword>
<accession>A0A975K066</accession>
<name>A0A975K066_9MYCO</name>
<keyword evidence="3" id="KW-0560">Oxidoreductase</keyword>
<feature type="domain" description="Luciferase-like" evidence="5">
    <location>
        <begin position="2"/>
        <end position="243"/>
    </location>
</feature>